<protein>
    <recommendedName>
        <fullName evidence="2">ACB domain-containing protein</fullName>
    </recommendedName>
</protein>
<dbReference type="InterPro" id="IPR035984">
    <property type="entry name" value="Acyl-CoA-binding_sf"/>
</dbReference>
<reference evidence="3 4" key="1">
    <citation type="submission" date="2016-04" db="EMBL/GenBank/DDBJ databases">
        <title>The genome of Intoshia linei affirms orthonectids as highly simplified spiralians.</title>
        <authorList>
            <person name="Mikhailov K.V."/>
            <person name="Slusarev G.S."/>
            <person name="Nikitin M.A."/>
            <person name="Logacheva M.D."/>
            <person name="Penin A."/>
            <person name="Aleoshin V."/>
            <person name="Panchin Y.V."/>
        </authorList>
    </citation>
    <scope>NUCLEOTIDE SEQUENCE [LARGE SCALE GENOMIC DNA]</scope>
    <source>
        <strain evidence="3">Intl2013</strain>
        <tissue evidence="3">Whole animal</tissue>
    </source>
</reference>
<dbReference type="PRINTS" id="PR00689">
    <property type="entry name" value="ACOABINDINGP"/>
</dbReference>
<dbReference type="InterPro" id="IPR014352">
    <property type="entry name" value="FERM/acyl-CoA-bd_prot_sf"/>
</dbReference>
<dbReference type="SUPFAM" id="SSF47027">
    <property type="entry name" value="Acyl-CoA binding protein"/>
    <property type="match status" value="1"/>
</dbReference>
<dbReference type="GO" id="GO:0006631">
    <property type="term" value="P:fatty acid metabolic process"/>
    <property type="evidence" value="ECO:0007669"/>
    <property type="project" value="TreeGrafter"/>
</dbReference>
<evidence type="ECO:0000313" key="3">
    <source>
        <dbReference type="EMBL" id="OAF66280.1"/>
    </source>
</evidence>
<dbReference type="PANTHER" id="PTHR23310:SF77">
    <property type="entry name" value="LD25952P"/>
    <property type="match status" value="1"/>
</dbReference>
<dbReference type="InterPro" id="IPR000582">
    <property type="entry name" value="Acyl-CoA-binding_protein"/>
</dbReference>
<dbReference type="GO" id="GO:0005737">
    <property type="term" value="C:cytoplasm"/>
    <property type="evidence" value="ECO:0007669"/>
    <property type="project" value="TreeGrafter"/>
</dbReference>
<evidence type="ECO:0000259" key="2">
    <source>
        <dbReference type="PROSITE" id="PS51228"/>
    </source>
</evidence>
<comment type="caution">
    <text evidence="3">The sequence shown here is derived from an EMBL/GenBank/DDBJ whole genome shotgun (WGS) entry which is preliminary data.</text>
</comment>
<dbReference type="Gene3D" id="1.20.80.10">
    <property type="match status" value="1"/>
</dbReference>
<dbReference type="GO" id="GO:0000062">
    <property type="term" value="F:fatty-acyl-CoA binding"/>
    <property type="evidence" value="ECO:0007669"/>
    <property type="project" value="InterPro"/>
</dbReference>
<gene>
    <name evidence="3" type="ORF">A3Q56_05993</name>
</gene>
<name>A0A177AWP9_9BILA</name>
<evidence type="ECO:0000256" key="1">
    <source>
        <dbReference type="ARBA" id="ARBA00023121"/>
    </source>
</evidence>
<organism evidence="3 4">
    <name type="scientific">Intoshia linei</name>
    <dbReference type="NCBI Taxonomy" id="1819745"/>
    <lineage>
        <taxon>Eukaryota</taxon>
        <taxon>Metazoa</taxon>
        <taxon>Spiralia</taxon>
        <taxon>Lophotrochozoa</taxon>
        <taxon>Mesozoa</taxon>
        <taxon>Orthonectida</taxon>
        <taxon>Rhopaluridae</taxon>
        <taxon>Intoshia</taxon>
    </lineage>
</organism>
<sequence>MTLVQKFDKAVLVINNLPKDSSYAPSNSEKLIFYSNYKQATEGPCNTKRPGMLDFVGKSKWDTWDGLKDISKDKAMQNYIDALISVMDKIPDSDYKKSFLACE</sequence>
<dbReference type="EMBL" id="LWCA01000981">
    <property type="protein sequence ID" value="OAF66280.1"/>
    <property type="molecule type" value="Genomic_DNA"/>
</dbReference>
<dbReference type="OrthoDB" id="71307at2759"/>
<dbReference type="Proteomes" id="UP000078046">
    <property type="component" value="Unassembled WGS sequence"/>
</dbReference>
<dbReference type="PANTHER" id="PTHR23310">
    <property type="entry name" value="ACYL-COA-BINDING PROTEIN, ACBP"/>
    <property type="match status" value="1"/>
</dbReference>
<dbReference type="PROSITE" id="PS51228">
    <property type="entry name" value="ACB_2"/>
    <property type="match status" value="1"/>
</dbReference>
<proteinExistence type="predicted"/>
<keyword evidence="1" id="KW-0446">Lipid-binding</keyword>
<dbReference type="FunFam" id="1.20.80.10:FF:000010">
    <property type="entry name" value="Acyl-CoA-binding domain-containing protein 5"/>
    <property type="match status" value="1"/>
</dbReference>
<accession>A0A177AWP9</accession>
<keyword evidence="4" id="KW-1185">Reference proteome</keyword>
<evidence type="ECO:0000313" key="4">
    <source>
        <dbReference type="Proteomes" id="UP000078046"/>
    </source>
</evidence>
<dbReference type="AlphaFoldDB" id="A0A177AWP9"/>
<dbReference type="Pfam" id="PF00887">
    <property type="entry name" value="ACBP"/>
    <property type="match status" value="1"/>
</dbReference>
<feature type="domain" description="ACB" evidence="2">
    <location>
        <begin position="3"/>
        <end position="92"/>
    </location>
</feature>